<dbReference type="Proteomes" id="UP000674084">
    <property type="component" value="Unassembled WGS sequence"/>
</dbReference>
<name>A0ABS5D8D9_9PSEU</name>
<accession>A0ABS5D8D9</accession>
<dbReference type="PANTHER" id="PTHR46018">
    <property type="entry name" value="ZINC PHOSPHODIESTERASE ELAC PROTEIN 1"/>
    <property type="match status" value="1"/>
</dbReference>
<feature type="domain" description="Metallo-beta-lactamase" evidence="1">
    <location>
        <begin position="52"/>
        <end position="209"/>
    </location>
</feature>
<dbReference type="InterPro" id="IPR036866">
    <property type="entry name" value="RibonucZ/Hydroxyglut_hydro"/>
</dbReference>
<reference evidence="2 3" key="1">
    <citation type="submission" date="2021-04" db="EMBL/GenBank/DDBJ databases">
        <title>Whole-genome sequencing of Saccharopolyspora endophytica KCTC 19397.</title>
        <authorList>
            <person name="Ay H."/>
            <person name="Saygin H."/>
            <person name="Sahin N."/>
        </authorList>
    </citation>
    <scope>NUCLEOTIDE SEQUENCE [LARGE SCALE GENOMIC DNA]</scope>
    <source>
        <strain evidence="2 3">KCTC 19397</strain>
    </source>
</reference>
<dbReference type="CDD" id="cd07716">
    <property type="entry name" value="RNaseZ_short-form-like_MBL-fold"/>
    <property type="match status" value="1"/>
</dbReference>
<dbReference type="PANTHER" id="PTHR46018:SF4">
    <property type="entry name" value="METALLO-HYDROLASE YHFI-RELATED"/>
    <property type="match status" value="1"/>
</dbReference>
<keyword evidence="3" id="KW-1185">Reference proteome</keyword>
<evidence type="ECO:0000313" key="3">
    <source>
        <dbReference type="Proteomes" id="UP000674084"/>
    </source>
</evidence>
<dbReference type="SUPFAM" id="SSF56281">
    <property type="entry name" value="Metallo-hydrolase/oxidoreductase"/>
    <property type="match status" value="1"/>
</dbReference>
<organism evidence="2 3">
    <name type="scientific">Saccharopolyspora endophytica</name>
    <dbReference type="NCBI Taxonomy" id="543886"/>
    <lineage>
        <taxon>Bacteria</taxon>
        <taxon>Bacillati</taxon>
        <taxon>Actinomycetota</taxon>
        <taxon>Actinomycetes</taxon>
        <taxon>Pseudonocardiales</taxon>
        <taxon>Pseudonocardiaceae</taxon>
        <taxon>Saccharopolyspora</taxon>
    </lineage>
</organism>
<dbReference type="Pfam" id="PF12706">
    <property type="entry name" value="Lactamase_B_2"/>
    <property type="match status" value="1"/>
</dbReference>
<gene>
    <name evidence="2" type="ORF">KBO27_01105</name>
</gene>
<sequence>MRRVTVLGSCAAFPEQGRACSGFAVDWAGHRLVLDLGYATLPRLFDHWPDGRVDAVVITHEHPDHCIDLHGLFRARFYGGGPTLPLYCPPGVLDRLAGLEPDVDLHAVFDVHPLPGAYRVGPFELTGLALPHFVPNTGIRLSAEGITLAYTGDTGVDRNLVELGRNAELFIVDATDRPGEASRRNLLSATEAGWWAQRAGARNLMLTHFWPGNDRAAALAAARAEFAGDVFTAEEGSTFAFAPNG</sequence>
<dbReference type="Gene3D" id="3.60.15.10">
    <property type="entry name" value="Ribonuclease Z/Hydroxyacylglutathione hydrolase-like"/>
    <property type="match status" value="1"/>
</dbReference>
<evidence type="ECO:0000259" key="1">
    <source>
        <dbReference type="Pfam" id="PF12706"/>
    </source>
</evidence>
<comment type="caution">
    <text evidence="2">The sequence shown here is derived from an EMBL/GenBank/DDBJ whole genome shotgun (WGS) entry which is preliminary data.</text>
</comment>
<dbReference type="RefSeq" id="WP_210968137.1">
    <property type="nucleotide sequence ID" value="NZ_JAGPXE010000001.1"/>
</dbReference>
<proteinExistence type="predicted"/>
<evidence type="ECO:0000313" key="2">
    <source>
        <dbReference type="EMBL" id="MBQ0922529.1"/>
    </source>
</evidence>
<protein>
    <submittedName>
        <fullName evidence="2">MBL fold metallo-hydrolase</fullName>
    </submittedName>
</protein>
<dbReference type="InterPro" id="IPR001279">
    <property type="entry name" value="Metallo-B-lactamas"/>
</dbReference>
<dbReference type="EMBL" id="JAGPXE010000001">
    <property type="protein sequence ID" value="MBQ0922529.1"/>
    <property type="molecule type" value="Genomic_DNA"/>
</dbReference>